<feature type="signal peptide" evidence="1">
    <location>
        <begin position="1"/>
        <end position="22"/>
    </location>
</feature>
<dbReference type="GO" id="GO:0003987">
    <property type="term" value="F:acetate-CoA ligase activity"/>
    <property type="evidence" value="ECO:0007669"/>
    <property type="project" value="TreeGrafter"/>
</dbReference>
<evidence type="ECO:0000313" key="3">
    <source>
        <dbReference type="Proteomes" id="UP001497382"/>
    </source>
</evidence>
<evidence type="ECO:0000313" key="2">
    <source>
        <dbReference type="EMBL" id="CAL1272579.1"/>
    </source>
</evidence>
<proteinExistence type="predicted"/>
<keyword evidence="3" id="KW-1185">Reference proteome</keyword>
<dbReference type="SUPFAM" id="SSF56801">
    <property type="entry name" value="Acetyl-CoA synthetase-like"/>
    <property type="match status" value="1"/>
</dbReference>
<dbReference type="Proteomes" id="UP001497382">
    <property type="component" value="Unassembled WGS sequence"/>
</dbReference>
<dbReference type="EMBL" id="CAXIEN010000062">
    <property type="protein sequence ID" value="CAL1272579.1"/>
    <property type="molecule type" value="Genomic_DNA"/>
</dbReference>
<accession>A0AAV1ZQC1</accession>
<gene>
    <name evidence="2" type="ORF">LARSCL_LOCUS6472</name>
</gene>
<dbReference type="PANTHER" id="PTHR24095">
    <property type="entry name" value="ACETYL-COENZYME A SYNTHETASE"/>
    <property type="match status" value="1"/>
</dbReference>
<sequence>MSFCTPLKPGCAALPFFGVVAAILNDEGNEINVPGKGNLVIKRPWYGILRTIYGDHKRDEEAHFTKFPSYYYTGD</sequence>
<dbReference type="PANTHER" id="PTHR24095:SF244">
    <property type="entry name" value="ACETYL-COENZYME A SYNTHETASE"/>
    <property type="match status" value="1"/>
</dbReference>
<reference evidence="2 3" key="1">
    <citation type="submission" date="2024-04" db="EMBL/GenBank/DDBJ databases">
        <authorList>
            <person name="Rising A."/>
            <person name="Reimegard J."/>
            <person name="Sonavane S."/>
            <person name="Akerstrom W."/>
            <person name="Nylinder S."/>
            <person name="Hedman E."/>
            <person name="Kallberg Y."/>
        </authorList>
    </citation>
    <scope>NUCLEOTIDE SEQUENCE [LARGE SCALE GENOMIC DNA]</scope>
</reference>
<feature type="chain" id="PRO_5043449568" evidence="1">
    <location>
        <begin position="23"/>
        <end position="75"/>
    </location>
</feature>
<dbReference type="AlphaFoldDB" id="A0AAV1ZQC1"/>
<name>A0AAV1ZQC1_9ARAC</name>
<protein>
    <submittedName>
        <fullName evidence="2">Uncharacterized protein</fullName>
    </submittedName>
</protein>
<organism evidence="2 3">
    <name type="scientific">Larinioides sclopetarius</name>
    <dbReference type="NCBI Taxonomy" id="280406"/>
    <lineage>
        <taxon>Eukaryota</taxon>
        <taxon>Metazoa</taxon>
        <taxon>Ecdysozoa</taxon>
        <taxon>Arthropoda</taxon>
        <taxon>Chelicerata</taxon>
        <taxon>Arachnida</taxon>
        <taxon>Araneae</taxon>
        <taxon>Araneomorphae</taxon>
        <taxon>Entelegynae</taxon>
        <taxon>Araneoidea</taxon>
        <taxon>Araneidae</taxon>
        <taxon>Larinioides</taxon>
    </lineage>
</organism>
<dbReference type="GO" id="GO:0006085">
    <property type="term" value="P:acetyl-CoA biosynthetic process"/>
    <property type="evidence" value="ECO:0007669"/>
    <property type="project" value="TreeGrafter"/>
</dbReference>
<dbReference type="Gene3D" id="3.40.50.12780">
    <property type="entry name" value="N-terminal domain of ligase-like"/>
    <property type="match status" value="1"/>
</dbReference>
<dbReference type="InterPro" id="IPR042099">
    <property type="entry name" value="ANL_N_sf"/>
</dbReference>
<evidence type="ECO:0000256" key="1">
    <source>
        <dbReference type="SAM" id="SignalP"/>
    </source>
</evidence>
<keyword evidence="1" id="KW-0732">Signal</keyword>
<comment type="caution">
    <text evidence="2">The sequence shown here is derived from an EMBL/GenBank/DDBJ whole genome shotgun (WGS) entry which is preliminary data.</text>
</comment>